<sequence length="270" mass="26608">MSTTGPSGEQRRNLPQPPPSSTGSASPTPGRAEAGTPGAPLPQAEGRLGPNDPAPDAPADADARRRKLLLIGGAVVAVLVLVGVLIAVLTGGDDEAAPAPAAETVTLASPTPTAQPVARTSTTAFAVALPLSVLQYALAASGPEDAWLAAGALEAYTETYTDGGSAQVVVQSGQWETPQEAAAQVATLAAALPAGIPADASASPTPGATTAPAPLPQTGEVVVDGQPVGTFTIVDAGDGTGVALWSNGTTVFRATAPVAQVRDVYAAFPL</sequence>
<gene>
    <name evidence="3" type="ORF">Q760_18055</name>
</gene>
<dbReference type="STRING" id="1408250.Q760_18055"/>
<feature type="region of interest" description="Disordered" evidence="1">
    <location>
        <begin position="198"/>
        <end position="218"/>
    </location>
</feature>
<name>A0A0A0B8V6_9CELL</name>
<proteinExistence type="predicted"/>
<dbReference type="AlphaFoldDB" id="A0A0A0B8V6"/>
<evidence type="ECO:0000256" key="2">
    <source>
        <dbReference type="SAM" id="Phobius"/>
    </source>
</evidence>
<keyword evidence="4" id="KW-1185">Reference proteome</keyword>
<organism evidence="3 4">
    <name type="scientific">Cellulomonas cellasea DSM 20118</name>
    <dbReference type="NCBI Taxonomy" id="1408250"/>
    <lineage>
        <taxon>Bacteria</taxon>
        <taxon>Bacillati</taxon>
        <taxon>Actinomycetota</taxon>
        <taxon>Actinomycetes</taxon>
        <taxon>Micrococcales</taxon>
        <taxon>Cellulomonadaceae</taxon>
        <taxon>Cellulomonas</taxon>
    </lineage>
</organism>
<feature type="transmembrane region" description="Helical" evidence="2">
    <location>
        <begin position="68"/>
        <end position="89"/>
    </location>
</feature>
<keyword evidence="2" id="KW-0472">Membrane</keyword>
<keyword evidence="2" id="KW-1133">Transmembrane helix</keyword>
<feature type="compositionally biased region" description="Low complexity" evidence="1">
    <location>
        <begin position="21"/>
        <end position="30"/>
    </location>
</feature>
<dbReference type="EMBL" id="AXNT01000090">
    <property type="protein sequence ID" value="KGM01681.1"/>
    <property type="molecule type" value="Genomic_DNA"/>
</dbReference>
<dbReference type="Proteomes" id="UP000029833">
    <property type="component" value="Unassembled WGS sequence"/>
</dbReference>
<comment type="caution">
    <text evidence="3">The sequence shown here is derived from an EMBL/GenBank/DDBJ whole genome shotgun (WGS) entry which is preliminary data.</text>
</comment>
<evidence type="ECO:0000256" key="1">
    <source>
        <dbReference type="SAM" id="MobiDB-lite"/>
    </source>
</evidence>
<evidence type="ECO:0000313" key="3">
    <source>
        <dbReference type="EMBL" id="KGM01681.1"/>
    </source>
</evidence>
<feature type="region of interest" description="Disordered" evidence="1">
    <location>
        <begin position="1"/>
        <end position="60"/>
    </location>
</feature>
<dbReference type="OrthoDB" id="5140693at2"/>
<accession>A0A0A0B8V6</accession>
<evidence type="ECO:0000313" key="4">
    <source>
        <dbReference type="Proteomes" id="UP000029833"/>
    </source>
</evidence>
<keyword evidence="2" id="KW-0812">Transmembrane</keyword>
<reference evidence="3 4" key="1">
    <citation type="submission" date="2013-10" db="EMBL/GenBank/DDBJ databases">
        <authorList>
            <person name="Wang G."/>
            <person name="Zhuang W."/>
        </authorList>
    </citation>
    <scope>NUCLEOTIDE SEQUENCE [LARGE SCALE GENOMIC DNA]</scope>
    <source>
        <strain evidence="3 4">DSM 20118</strain>
    </source>
</reference>
<protein>
    <submittedName>
        <fullName evidence="3">Uncharacterized protein</fullName>
    </submittedName>
</protein>
<dbReference type="RefSeq" id="WP_034631516.1">
    <property type="nucleotide sequence ID" value="NZ_AXNT01000090.1"/>
</dbReference>